<comment type="similarity">
    <text evidence="1">Belongs to the alpha-carbonic anhydrase family.</text>
</comment>
<keyword evidence="3" id="KW-0479">Metal-binding</keyword>
<feature type="non-terminal residue" evidence="9">
    <location>
        <position position="446"/>
    </location>
</feature>
<dbReference type="GO" id="GO:0008270">
    <property type="term" value="F:zinc ion binding"/>
    <property type="evidence" value="ECO:0007669"/>
    <property type="project" value="InterPro"/>
</dbReference>
<comment type="catalytic activity">
    <reaction evidence="6">
        <text>hydrogencarbonate + H(+) = CO2 + H2O</text>
        <dbReference type="Rhea" id="RHEA:10748"/>
        <dbReference type="ChEBI" id="CHEBI:15377"/>
        <dbReference type="ChEBI" id="CHEBI:15378"/>
        <dbReference type="ChEBI" id="CHEBI:16526"/>
        <dbReference type="ChEBI" id="CHEBI:17544"/>
        <dbReference type="EC" id="4.2.1.1"/>
    </reaction>
</comment>
<dbReference type="PANTHER" id="PTHR18952">
    <property type="entry name" value="CARBONIC ANHYDRASE"/>
    <property type="match status" value="1"/>
</dbReference>
<feature type="chain" id="PRO_5005489193" description="carbonic anhydrase" evidence="7">
    <location>
        <begin position="18"/>
        <end position="446"/>
    </location>
</feature>
<feature type="domain" description="Alpha-carbonic anhydrase" evidence="8">
    <location>
        <begin position="196"/>
        <end position="446"/>
    </location>
</feature>
<dbReference type="PANTHER" id="PTHR18952:SF265">
    <property type="entry name" value="CARBONIC ANHYDRASE"/>
    <property type="match status" value="1"/>
</dbReference>
<evidence type="ECO:0000256" key="7">
    <source>
        <dbReference type="SAM" id="SignalP"/>
    </source>
</evidence>
<accession>A0A0K2V5E0</accession>
<proteinExistence type="inferred from homology"/>
<protein>
    <recommendedName>
        <fullName evidence="2">carbonic anhydrase</fullName>
        <ecNumber evidence="2">4.2.1.1</ecNumber>
    </recommendedName>
</protein>
<dbReference type="OrthoDB" id="429145at2759"/>
<dbReference type="Pfam" id="PF00194">
    <property type="entry name" value="Carb_anhydrase"/>
    <property type="match status" value="1"/>
</dbReference>
<dbReference type="GO" id="GO:0004089">
    <property type="term" value="F:carbonate dehydratase activity"/>
    <property type="evidence" value="ECO:0007669"/>
    <property type="project" value="UniProtKB-EC"/>
</dbReference>
<dbReference type="Gene3D" id="3.10.200.10">
    <property type="entry name" value="Alpha carbonic anhydrase"/>
    <property type="match status" value="1"/>
</dbReference>
<keyword evidence="5" id="KW-0456">Lyase</keyword>
<evidence type="ECO:0000256" key="4">
    <source>
        <dbReference type="ARBA" id="ARBA00022833"/>
    </source>
</evidence>
<evidence type="ECO:0000259" key="8">
    <source>
        <dbReference type="PROSITE" id="PS51144"/>
    </source>
</evidence>
<sequence length="446" mass="51157">MKSTFLLFWCLLVLVSGDSYEQLRSYVEPIEGDLPSPCNFGESADIDPSNGLIEPPSNLNAPPSLPHNPYPLNNIYQYDQNTFPQSFDNSLSSYEDGFYNSPEFDNTDPFGPYNAPYPLPYAPQEGTNYIYSDEDSNFDYLDYEVACDLETCIFKCREFMKKDSAVGICQDNACYCKDHNEDIEENVEIDPISPQKIWSYDAQEEWQDVYPMCKGSPQSPMNINSKDISDLKKNMFFKNFDISVSFIAINTGNGVRLLLQSSKHLTLTLDSLKSTEKSKNFSLSHIDLHWPYEEHSIDNIKSGVMEMQLYFFDSRKFCHYEDANKSNNKGSIPSIMAISLIFKLHNEKTDIDQALFKALTDLSPNDKVGVSVKSKSYLKFIQQKMNYNFGNYKGTLTQPPCSKDLLWFVNQPSTDDNYYISTNQLHILQNIRNIKGERIINNVRQV</sequence>
<name>A0A0K2V5E0_LEPSM</name>
<evidence type="ECO:0000256" key="6">
    <source>
        <dbReference type="ARBA" id="ARBA00048348"/>
    </source>
</evidence>
<evidence type="ECO:0000256" key="5">
    <source>
        <dbReference type="ARBA" id="ARBA00023239"/>
    </source>
</evidence>
<dbReference type="SMART" id="SM01057">
    <property type="entry name" value="Carb_anhydrase"/>
    <property type="match status" value="1"/>
</dbReference>
<dbReference type="PROSITE" id="PS51144">
    <property type="entry name" value="ALPHA_CA_2"/>
    <property type="match status" value="1"/>
</dbReference>
<keyword evidence="7" id="KW-0732">Signal</keyword>
<evidence type="ECO:0000256" key="1">
    <source>
        <dbReference type="ARBA" id="ARBA00010718"/>
    </source>
</evidence>
<dbReference type="EMBL" id="HACA01028179">
    <property type="protein sequence ID" value="CDW45540.1"/>
    <property type="molecule type" value="Transcribed_RNA"/>
</dbReference>
<dbReference type="SUPFAM" id="SSF51069">
    <property type="entry name" value="Carbonic anhydrase"/>
    <property type="match status" value="1"/>
</dbReference>
<feature type="signal peptide" evidence="7">
    <location>
        <begin position="1"/>
        <end position="17"/>
    </location>
</feature>
<dbReference type="InterPro" id="IPR023561">
    <property type="entry name" value="Carbonic_anhydrase_a-class"/>
</dbReference>
<evidence type="ECO:0000256" key="2">
    <source>
        <dbReference type="ARBA" id="ARBA00012925"/>
    </source>
</evidence>
<dbReference type="AlphaFoldDB" id="A0A0K2V5E0"/>
<evidence type="ECO:0000256" key="3">
    <source>
        <dbReference type="ARBA" id="ARBA00022723"/>
    </source>
</evidence>
<organism evidence="9">
    <name type="scientific">Lepeophtheirus salmonis</name>
    <name type="common">Salmon louse</name>
    <name type="synonym">Caligus salmonis</name>
    <dbReference type="NCBI Taxonomy" id="72036"/>
    <lineage>
        <taxon>Eukaryota</taxon>
        <taxon>Metazoa</taxon>
        <taxon>Ecdysozoa</taxon>
        <taxon>Arthropoda</taxon>
        <taxon>Crustacea</taxon>
        <taxon>Multicrustacea</taxon>
        <taxon>Hexanauplia</taxon>
        <taxon>Copepoda</taxon>
        <taxon>Siphonostomatoida</taxon>
        <taxon>Caligidae</taxon>
        <taxon>Lepeophtheirus</taxon>
    </lineage>
</organism>
<keyword evidence="4" id="KW-0862">Zinc</keyword>
<keyword evidence="9" id="KW-0675">Receptor</keyword>
<dbReference type="InterPro" id="IPR036398">
    <property type="entry name" value="CA_dom_sf"/>
</dbReference>
<reference evidence="9" key="1">
    <citation type="submission" date="2014-05" db="EMBL/GenBank/DDBJ databases">
        <authorList>
            <person name="Chronopoulou M."/>
        </authorList>
    </citation>
    <scope>NUCLEOTIDE SEQUENCE</scope>
    <source>
        <tissue evidence="9">Whole organism</tissue>
    </source>
</reference>
<evidence type="ECO:0000313" key="9">
    <source>
        <dbReference type="EMBL" id="CDW45540.1"/>
    </source>
</evidence>
<dbReference type="InterPro" id="IPR001148">
    <property type="entry name" value="CA_dom"/>
</dbReference>
<dbReference type="EC" id="4.2.1.1" evidence="2"/>